<dbReference type="Proteomes" id="UP000186601">
    <property type="component" value="Unassembled WGS sequence"/>
</dbReference>
<organism evidence="2 3">
    <name type="scientific">Hermanssonia centrifuga</name>
    <dbReference type="NCBI Taxonomy" id="98765"/>
    <lineage>
        <taxon>Eukaryota</taxon>
        <taxon>Fungi</taxon>
        <taxon>Dikarya</taxon>
        <taxon>Basidiomycota</taxon>
        <taxon>Agaricomycotina</taxon>
        <taxon>Agaricomycetes</taxon>
        <taxon>Polyporales</taxon>
        <taxon>Meruliaceae</taxon>
        <taxon>Hermanssonia</taxon>
    </lineage>
</organism>
<feature type="region of interest" description="Disordered" evidence="1">
    <location>
        <begin position="77"/>
        <end position="135"/>
    </location>
</feature>
<dbReference type="OrthoDB" id="2800099at2759"/>
<accession>A0A2R6S6Y1</accession>
<gene>
    <name evidence="2" type="ORF">PHLCEN_2v206</name>
</gene>
<proteinExistence type="predicted"/>
<protein>
    <submittedName>
        <fullName evidence="2">Uncharacterized protein</fullName>
    </submittedName>
</protein>
<name>A0A2R6S6Y1_9APHY</name>
<comment type="caution">
    <text evidence="2">The sequence shown here is derived from an EMBL/GenBank/DDBJ whole genome shotgun (WGS) entry which is preliminary data.</text>
</comment>
<reference evidence="2 3" key="1">
    <citation type="submission" date="2018-02" db="EMBL/GenBank/DDBJ databases">
        <title>Genome sequence of the basidiomycete white-rot fungus Phlebia centrifuga.</title>
        <authorList>
            <person name="Granchi Z."/>
            <person name="Peng M."/>
            <person name="de Vries R.P."/>
            <person name="Hilden K."/>
            <person name="Makela M.R."/>
            <person name="Grigoriev I."/>
            <person name="Riley R."/>
        </authorList>
    </citation>
    <scope>NUCLEOTIDE SEQUENCE [LARGE SCALE GENOMIC DNA]</scope>
    <source>
        <strain evidence="2 3">FBCC195</strain>
    </source>
</reference>
<evidence type="ECO:0000313" key="2">
    <source>
        <dbReference type="EMBL" id="PSS37949.1"/>
    </source>
</evidence>
<dbReference type="AlphaFoldDB" id="A0A2R6S6Y1"/>
<feature type="compositionally biased region" description="Acidic residues" evidence="1">
    <location>
        <begin position="84"/>
        <end position="110"/>
    </location>
</feature>
<evidence type="ECO:0000256" key="1">
    <source>
        <dbReference type="SAM" id="MobiDB-lite"/>
    </source>
</evidence>
<evidence type="ECO:0000313" key="3">
    <source>
        <dbReference type="Proteomes" id="UP000186601"/>
    </source>
</evidence>
<dbReference type="EMBL" id="MLYV02000016">
    <property type="protein sequence ID" value="PSS37949.1"/>
    <property type="molecule type" value="Genomic_DNA"/>
</dbReference>
<sequence length="135" mass="14610">MERNCEYARVDFSAGEKAAADVQACQQAVVAADKNLIDLRNSGVSEDIIQDAQAERHAAQEKLDTAYKALIDATGSLPARISTVDDDEAEESDDDGEEGEAESGDEDEGIEQLQSSTLIDDDEEDDSGDFKVEQH</sequence>
<keyword evidence="3" id="KW-1185">Reference proteome</keyword>